<gene>
    <name evidence="2" type="ORF">GCM10007854_13660</name>
</gene>
<dbReference type="Proteomes" id="UP001161390">
    <property type="component" value="Unassembled WGS sequence"/>
</dbReference>
<feature type="compositionally biased region" description="Basic and acidic residues" evidence="1">
    <location>
        <begin position="33"/>
        <end position="48"/>
    </location>
</feature>
<dbReference type="EMBL" id="BSNJ01000002">
    <property type="protein sequence ID" value="GLQ20411.1"/>
    <property type="molecule type" value="Genomic_DNA"/>
</dbReference>
<dbReference type="RefSeq" id="WP_284370955.1">
    <property type="nucleotide sequence ID" value="NZ_BSNJ01000002.1"/>
</dbReference>
<keyword evidence="3" id="KW-1185">Reference proteome</keyword>
<reference evidence="2" key="2">
    <citation type="submission" date="2023-01" db="EMBL/GenBank/DDBJ databases">
        <title>Draft genome sequence of Algimonas porphyrae strain NBRC 108216.</title>
        <authorList>
            <person name="Sun Q."/>
            <person name="Mori K."/>
        </authorList>
    </citation>
    <scope>NUCLEOTIDE SEQUENCE</scope>
    <source>
        <strain evidence="2">NBRC 108216</strain>
    </source>
</reference>
<sequence length="73" mass="8130">MSETPPELTLLELQAIADQLRGKAKPDLLTNDAESRQRAEDMTSEKTGEGNVLISRRLLRRLLDLAAKGLKEN</sequence>
<organism evidence="2 3">
    <name type="scientific">Algimonas porphyrae</name>
    <dbReference type="NCBI Taxonomy" id="1128113"/>
    <lineage>
        <taxon>Bacteria</taxon>
        <taxon>Pseudomonadati</taxon>
        <taxon>Pseudomonadota</taxon>
        <taxon>Alphaproteobacteria</taxon>
        <taxon>Maricaulales</taxon>
        <taxon>Robiginitomaculaceae</taxon>
        <taxon>Algimonas</taxon>
    </lineage>
</organism>
<protein>
    <submittedName>
        <fullName evidence="2">Uncharacterized protein</fullName>
    </submittedName>
</protein>
<proteinExistence type="predicted"/>
<evidence type="ECO:0000313" key="3">
    <source>
        <dbReference type="Proteomes" id="UP001161390"/>
    </source>
</evidence>
<feature type="region of interest" description="Disordered" evidence="1">
    <location>
        <begin position="23"/>
        <end position="49"/>
    </location>
</feature>
<reference evidence="2" key="1">
    <citation type="journal article" date="2014" name="Int. J. Syst. Evol. Microbiol.">
        <title>Complete genome of a new Firmicutes species belonging to the dominant human colonic microbiota ('Ruminococcus bicirculans') reveals two chromosomes and a selective capacity to utilize plant glucans.</title>
        <authorList>
            <consortium name="NISC Comparative Sequencing Program"/>
            <person name="Wegmann U."/>
            <person name="Louis P."/>
            <person name="Goesmann A."/>
            <person name="Henrissat B."/>
            <person name="Duncan S.H."/>
            <person name="Flint H.J."/>
        </authorList>
    </citation>
    <scope>NUCLEOTIDE SEQUENCE</scope>
    <source>
        <strain evidence="2">NBRC 108216</strain>
    </source>
</reference>
<accession>A0ABQ5UYR5</accession>
<evidence type="ECO:0000256" key="1">
    <source>
        <dbReference type="SAM" id="MobiDB-lite"/>
    </source>
</evidence>
<comment type="caution">
    <text evidence="2">The sequence shown here is derived from an EMBL/GenBank/DDBJ whole genome shotgun (WGS) entry which is preliminary data.</text>
</comment>
<name>A0ABQ5UYR5_9PROT</name>
<evidence type="ECO:0000313" key="2">
    <source>
        <dbReference type="EMBL" id="GLQ20411.1"/>
    </source>
</evidence>